<dbReference type="InterPro" id="IPR050536">
    <property type="entry name" value="DtxR_MntR_Metal-Reg"/>
</dbReference>
<dbReference type="KEGG" id="ibu:IB211_01800c"/>
<reference evidence="7" key="2">
    <citation type="submission" date="2015-04" db="EMBL/GenBank/DDBJ databases">
        <title>A butyrogenic pathway from the amino acid lysine in a human gut commensal.</title>
        <authorList>
            <person name="de Vos W.M."/>
            <person name="Bui N.T.P."/>
            <person name="Plugge C.M."/>
            <person name="Ritari J."/>
        </authorList>
    </citation>
    <scope>NUCLEOTIDE SEQUENCE [LARGE SCALE GENOMIC DNA]</scope>
    <source>
        <strain evidence="7">AF211</strain>
    </source>
</reference>
<dbReference type="InterPro" id="IPR036390">
    <property type="entry name" value="WH_DNA-bd_sf"/>
</dbReference>
<organism evidence="6 7">
    <name type="scientific">Intestinimonas butyriciproducens</name>
    <dbReference type="NCBI Taxonomy" id="1297617"/>
    <lineage>
        <taxon>Bacteria</taxon>
        <taxon>Bacillati</taxon>
        <taxon>Bacillota</taxon>
        <taxon>Clostridia</taxon>
        <taxon>Eubacteriales</taxon>
        <taxon>Intestinimonas</taxon>
    </lineage>
</organism>
<dbReference type="GO" id="GO:0003677">
    <property type="term" value="F:DNA binding"/>
    <property type="evidence" value="ECO:0007669"/>
    <property type="project" value="UniProtKB-KW"/>
</dbReference>
<dbReference type="SUPFAM" id="SSF47979">
    <property type="entry name" value="Iron-dependent repressor protein, dimerization domain"/>
    <property type="match status" value="1"/>
</dbReference>
<dbReference type="InterPro" id="IPR036388">
    <property type="entry name" value="WH-like_DNA-bd_sf"/>
</dbReference>
<dbReference type="PROSITE" id="PS50944">
    <property type="entry name" value="HTH_DTXR"/>
    <property type="match status" value="1"/>
</dbReference>
<dbReference type="GO" id="GO:0046914">
    <property type="term" value="F:transition metal ion binding"/>
    <property type="evidence" value="ECO:0007669"/>
    <property type="project" value="InterPro"/>
</dbReference>
<evidence type="ECO:0000259" key="5">
    <source>
        <dbReference type="PROSITE" id="PS50944"/>
    </source>
</evidence>
<evidence type="ECO:0000256" key="3">
    <source>
        <dbReference type="ARBA" id="ARBA00023125"/>
    </source>
</evidence>
<dbReference type="InterPro" id="IPR022689">
    <property type="entry name" value="Iron_dep_repressor"/>
</dbReference>
<dbReference type="SMART" id="SM00529">
    <property type="entry name" value="HTH_DTXR"/>
    <property type="match status" value="1"/>
</dbReference>
<keyword evidence="7" id="KW-1185">Reference proteome</keyword>
<keyword evidence="4" id="KW-0804">Transcription</keyword>
<dbReference type="InterPro" id="IPR036421">
    <property type="entry name" value="Fe_dep_repressor_sf"/>
</dbReference>
<dbReference type="Proteomes" id="UP000064844">
    <property type="component" value="Chromosome"/>
</dbReference>
<dbReference type="Pfam" id="PF02742">
    <property type="entry name" value="Fe_dep_repr_C"/>
    <property type="match status" value="1"/>
</dbReference>
<keyword evidence="3" id="KW-0238">DNA-binding</keyword>
<dbReference type="Gene3D" id="1.10.60.10">
    <property type="entry name" value="Iron dependent repressor, metal binding and dimerisation domain"/>
    <property type="match status" value="1"/>
</dbReference>
<evidence type="ECO:0000256" key="1">
    <source>
        <dbReference type="ARBA" id="ARBA00007871"/>
    </source>
</evidence>
<dbReference type="RefSeq" id="WP_058117792.1">
    <property type="nucleotide sequence ID" value="NZ_CP011307.1"/>
</dbReference>
<sequence length="132" mass="14775">MKVQESAEDYLESILILKEKKGLVRSIDVVHHMGYSKPSVSRAMSLLRENGYVEMDKEGFLTLTEAGMTIASRIYERHRLLTRWLSELGVSPEVAAEDACRIEHDISEETFLRLKEHIAKNEGKGGGAPSAS</sequence>
<dbReference type="Gene3D" id="1.10.10.10">
    <property type="entry name" value="Winged helix-like DNA-binding domain superfamily/Winged helix DNA-binding domain"/>
    <property type="match status" value="1"/>
</dbReference>
<comment type="similarity">
    <text evidence="1">Belongs to the DtxR/MntR family.</text>
</comment>
<proteinExistence type="inferred from homology"/>
<dbReference type="STRING" id="1297617.IB211_01800c"/>
<feature type="domain" description="HTH dtxR-type" evidence="5">
    <location>
        <begin position="1"/>
        <end position="64"/>
    </location>
</feature>
<dbReference type="PANTHER" id="PTHR33238:SF7">
    <property type="entry name" value="IRON-DEPENDENT TRANSCRIPTIONAL REGULATOR"/>
    <property type="match status" value="1"/>
</dbReference>
<protein>
    <submittedName>
        <fullName evidence="6">Iron-dependent repressor</fullName>
    </submittedName>
</protein>
<dbReference type="GO" id="GO:0003700">
    <property type="term" value="F:DNA-binding transcription factor activity"/>
    <property type="evidence" value="ECO:0007669"/>
    <property type="project" value="InterPro"/>
</dbReference>
<accession>A0A0S2W4J7</accession>
<dbReference type="InterPro" id="IPR022687">
    <property type="entry name" value="HTH_DTXR"/>
</dbReference>
<keyword evidence="2" id="KW-0805">Transcription regulation</keyword>
<gene>
    <name evidence="6" type="ORF">IB211_01800c</name>
</gene>
<dbReference type="EMBL" id="CP011307">
    <property type="protein sequence ID" value="ALP94191.1"/>
    <property type="molecule type" value="Genomic_DNA"/>
</dbReference>
<dbReference type="PANTHER" id="PTHR33238">
    <property type="entry name" value="IRON (METAL) DEPENDENT REPRESSOR, DTXR FAMILY"/>
    <property type="match status" value="1"/>
</dbReference>
<dbReference type="AlphaFoldDB" id="A0A0S2W4J7"/>
<reference evidence="6 7" key="1">
    <citation type="journal article" date="2015" name="Nat. Commun.">
        <title>Production of butyrate from lysine and the Amadori product fructoselysine by a human gut commensal.</title>
        <authorList>
            <person name="Bui T.P."/>
            <person name="Ritari J."/>
            <person name="Boeren S."/>
            <person name="de Waard P."/>
            <person name="Plugge C.M."/>
            <person name="de Vos W.M."/>
        </authorList>
    </citation>
    <scope>NUCLEOTIDE SEQUENCE [LARGE SCALE GENOMIC DNA]</scope>
    <source>
        <strain evidence="6 7">AF211</strain>
    </source>
</reference>
<dbReference type="eggNOG" id="COG1321">
    <property type="taxonomic scope" value="Bacteria"/>
</dbReference>
<dbReference type="InterPro" id="IPR001367">
    <property type="entry name" value="Fe_dep_repressor"/>
</dbReference>
<evidence type="ECO:0000313" key="7">
    <source>
        <dbReference type="Proteomes" id="UP000064844"/>
    </source>
</evidence>
<evidence type="ECO:0000256" key="2">
    <source>
        <dbReference type="ARBA" id="ARBA00023015"/>
    </source>
</evidence>
<evidence type="ECO:0000256" key="4">
    <source>
        <dbReference type="ARBA" id="ARBA00023163"/>
    </source>
</evidence>
<dbReference type="GO" id="GO:0046983">
    <property type="term" value="F:protein dimerization activity"/>
    <property type="evidence" value="ECO:0007669"/>
    <property type="project" value="InterPro"/>
</dbReference>
<name>A0A0S2W4J7_9FIRM</name>
<dbReference type="SUPFAM" id="SSF46785">
    <property type="entry name" value="Winged helix' DNA-binding domain"/>
    <property type="match status" value="1"/>
</dbReference>
<dbReference type="Pfam" id="PF01325">
    <property type="entry name" value="Fe_dep_repress"/>
    <property type="match status" value="1"/>
</dbReference>
<evidence type="ECO:0000313" key="6">
    <source>
        <dbReference type="EMBL" id="ALP94191.1"/>
    </source>
</evidence>